<dbReference type="RefSeq" id="WP_094364479.1">
    <property type="nucleotide sequence ID" value="NZ_NMVQ01000023.1"/>
</dbReference>
<dbReference type="InterPro" id="IPR002347">
    <property type="entry name" value="SDR_fam"/>
</dbReference>
<dbReference type="FunFam" id="3.40.50.720:FF:000084">
    <property type="entry name" value="Short-chain dehydrogenase reductase"/>
    <property type="match status" value="1"/>
</dbReference>
<protein>
    <submittedName>
        <fullName evidence="3">Oxidoreductase</fullName>
    </submittedName>
</protein>
<evidence type="ECO:0000313" key="3">
    <source>
        <dbReference type="EMBL" id="OYO21019.1"/>
    </source>
</evidence>
<dbReference type="EMBL" id="NMVQ01000023">
    <property type="protein sequence ID" value="OYO21019.1"/>
    <property type="molecule type" value="Genomic_DNA"/>
</dbReference>
<proteinExistence type="inferred from homology"/>
<evidence type="ECO:0000256" key="2">
    <source>
        <dbReference type="ARBA" id="ARBA00023002"/>
    </source>
</evidence>
<evidence type="ECO:0000256" key="1">
    <source>
        <dbReference type="ARBA" id="ARBA00006484"/>
    </source>
</evidence>
<dbReference type="OrthoDB" id="517007at2"/>
<gene>
    <name evidence="3" type="ORF">CGZ93_11055</name>
</gene>
<comment type="caution">
    <text evidence="3">The sequence shown here is derived from an EMBL/GenBank/DDBJ whole genome shotgun (WGS) entry which is preliminary data.</text>
</comment>
<evidence type="ECO:0000313" key="4">
    <source>
        <dbReference type="Proteomes" id="UP000216311"/>
    </source>
</evidence>
<dbReference type="PANTHER" id="PTHR42760">
    <property type="entry name" value="SHORT-CHAIN DEHYDROGENASES/REDUCTASES FAMILY MEMBER"/>
    <property type="match status" value="1"/>
</dbReference>
<reference evidence="3 4" key="1">
    <citation type="submission" date="2017-07" db="EMBL/GenBank/DDBJ databases">
        <title>Draft whole genome sequences of clinical Proprionibacteriaceae strains.</title>
        <authorList>
            <person name="Bernier A.-M."/>
            <person name="Bernard K."/>
            <person name="Domingo M.-C."/>
        </authorList>
    </citation>
    <scope>NUCLEOTIDE SEQUENCE [LARGE SCALE GENOMIC DNA]</scope>
    <source>
        <strain evidence="3 4">NML 130396</strain>
    </source>
</reference>
<organism evidence="3 4">
    <name type="scientific">Enemella dayhoffiae</name>
    <dbReference type="NCBI Taxonomy" id="2016507"/>
    <lineage>
        <taxon>Bacteria</taxon>
        <taxon>Bacillati</taxon>
        <taxon>Actinomycetota</taxon>
        <taxon>Actinomycetes</taxon>
        <taxon>Propionibacteriales</taxon>
        <taxon>Propionibacteriaceae</taxon>
        <taxon>Enemella</taxon>
    </lineage>
</organism>
<dbReference type="CDD" id="cd05233">
    <property type="entry name" value="SDR_c"/>
    <property type="match status" value="1"/>
</dbReference>
<dbReference type="SUPFAM" id="SSF51735">
    <property type="entry name" value="NAD(P)-binding Rossmann-fold domains"/>
    <property type="match status" value="1"/>
</dbReference>
<accession>A0A255GZH8</accession>
<dbReference type="GO" id="GO:0016616">
    <property type="term" value="F:oxidoreductase activity, acting on the CH-OH group of donors, NAD or NADP as acceptor"/>
    <property type="evidence" value="ECO:0007669"/>
    <property type="project" value="TreeGrafter"/>
</dbReference>
<dbReference type="InterPro" id="IPR036291">
    <property type="entry name" value="NAD(P)-bd_dom_sf"/>
</dbReference>
<dbReference type="Pfam" id="PF13561">
    <property type="entry name" value="adh_short_C2"/>
    <property type="match status" value="1"/>
</dbReference>
<dbReference type="PRINTS" id="PR00080">
    <property type="entry name" value="SDRFAMILY"/>
</dbReference>
<dbReference type="AlphaFoldDB" id="A0A255GZH8"/>
<dbReference type="Proteomes" id="UP000216311">
    <property type="component" value="Unassembled WGS sequence"/>
</dbReference>
<keyword evidence="2" id="KW-0560">Oxidoreductase</keyword>
<sequence length="263" mass="27290">MRSEAQLEQRFTDKVVLITGAGSGIGAATARRFAGEGARVVIADRNLAAAEQVATSLDGALACPVDVADPQSVQELATFVRERIGRLDVLLHGAHHASAEDLCSTSVEDLRLDLEVTLLGPMLVSRALLPIMVDSGGGVVLAIGSVNGIGWYGGHGYSAAKAGLLHFTRNLAADFADRGIRANAVAPGTIDTPAWADAKAENPQIMQQLGQHYPLGRVGQASDVADALLFLASDQASWITGAVLPVEGGILLTNAFPDAFGDS</sequence>
<keyword evidence="4" id="KW-1185">Reference proteome</keyword>
<dbReference type="PRINTS" id="PR00081">
    <property type="entry name" value="GDHRDH"/>
</dbReference>
<name>A0A255GZH8_9ACTN</name>
<dbReference type="Gene3D" id="3.40.50.720">
    <property type="entry name" value="NAD(P)-binding Rossmann-like Domain"/>
    <property type="match status" value="1"/>
</dbReference>
<comment type="similarity">
    <text evidence="1">Belongs to the short-chain dehydrogenases/reductases (SDR) family.</text>
</comment>
<dbReference type="PANTHER" id="PTHR42760:SF133">
    <property type="entry name" value="3-OXOACYL-[ACYL-CARRIER-PROTEIN] REDUCTASE"/>
    <property type="match status" value="1"/>
</dbReference>